<dbReference type="AlphaFoldDB" id="A0A1D6N960"/>
<accession>A0A1D6N960</accession>
<organism evidence="1">
    <name type="scientific">Zea mays</name>
    <name type="common">Maize</name>
    <dbReference type="NCBI Taxonomy" id="4577"/>
    <lineage>
        <taxon>Eukaryota</taxon>
        <taxon>Viridiplantae</taxon>
        <taxon>Streptophyta</taxon>
        <taxon>Embryophyta</taxon>
        <taxon>Tracheophyta</taxon>
        <taxon>Spermatophyta</taxon>
        <taxon>Magnoliopsida</taxon>
        <taxon>Liliopsida</taxon>
        <taxon>Poales</taxon>
        <taxon>Poaceae</taxon>
        <taxon>PACMAD clade</taxon>
        <taxon>Panicoideae</taxon>
        <taxon>Andropogonodae</taxon>
        <taxon>Andropogoneae</taxon>
        <taxon>Tripsacinae</taxon>
        <taxon>Zea</taxon>
    </lineage>
</organism>
<gene>
    <name evidence="1" type="ORF">ZEAMMB73_Zm00001d043134</name>
</gene>
<evidence type="ECO:0000313" key="1">
    <source>
        <dbReference type="EMBL" id="ONM37077.1"/>
    </source>
</evidence>
<protein>
    <submittedName>
        <fullName evidence="1">Exostosin family protein</fullName>
    </submittedName>
</protein>
<dbReference type="ExpressionAtlas" id="A0A1D6N960">
    <property type="expression patterns" value="baseline and differential"/>
</dbReference>
<name>A0A1D6N960_MAIZE</name>
<proteinExistence type="predicted"/>
<dbReference type="EMBL" id="CM007649">
    <property type="protein sequence ID" value="ONM37077.1"/>
    <property type="molecule type" value="Genomic_DNA"/>
</dbReference>
<sequence length="108" mass="12467">MRLMSFIVQIALFVSASDAVQPGWLLKYLRGINAKRIREIQSNLVKYSRHFLYSSPAQPLGPEDLTWRMIAGKLVNIKLQIRRSQRLVKESRSICTCECRVGNTTRML</sequence>
<reference evidence="1" key="1">
    <citation type="submission" date="2015-12" db="EMBL/GenBank/DDBJ databases">
        <title>Update maize B73 reference genome by single molecule sequencing technologies.</title>
        <authorList>
            <consortium name="Maize Genome Sequencing Project"/>
            <person name="Ware D."/>
        </authorList>
    </citation>
    <scope>NUCLEOTIDE SEQUENCE [LARGE SCALE GENOMIC DNA]</scope>
    <source>
        <tissue evidence="1">Seedling</tissue>
    </source>
</reference>